<dbReference type="PANTHER" id="PTHR37422">
    <property type="entry name" value="TEICHURONIC ACID BIOSYNTHESIS PROTEIN TUAE"/>
    <property type="match status" value="1"/>
</dbReference>
<reference evidence="10" key="1">
    <citation type="journal article" date="2020" name="MBio">
        <title>Horizontal gene transfer to a defensive symbiont with a reduced genome amongst a multipartite beetle microbiome.</title>
        <authorList>
            <person name="Waterworth S.C."/>
            <person name="Florez L.V."/>
            <person name="Rees E.R."/>
            <person name="Hertweck C."/>
            <person name="Kaltenpoth M."/>
            <person name="Kwan J.C."/>
        </authorList>
    </citation>
    <scope>NUCLEOTIDE SEQUENCE [LARGE SCALE GENOMIC DNA]</scope>
</reference>
<feature type="domain" description="Virulence factor membrane-bound polymerase C-terminal" evidence="7">
    <location>
        <begin position="361"/>
        <end position="469"/>
    </location>
</feature>
<feature type="transmembrane region" description="Helical" evidence="5">
    <location>
        <begin position="232"/>
        <end position="250"/>
    </location>
</feature>
<dbReference type="Pfam" id="PF11846">
    <property type="entry name" value="Wzy_C_2"/>
    <property type="match status" value="1"/>
</dbReference>
<feature type="transmembrane region" description="Helical" evidence="5">
    <location>
        <begin position="29"/>
        <end position="48"/>
    </location>
</feature>
<keyword evidence="4 5" id="KW-0472">Membrane</keyword>
<evidence type="ECO:0000256" key="2">
    <source>
        <dbReference type="ARBA" id="ARBA00022692"/>
    </source>
</evidence>
<feature type="domain" description="Protein glycosylation ligase" evidence="8">
    <location>
        <begin position="152"/>
        <end position="168"/>
    </location>
</feature>
<dbReference type="Pfam" id="PF04932">
    <property type="entry name" value="Wzy_C"/>
    <property type="match status" value="1"/>
</dbReference>
<feature type="transmembrane region" description="Helical" evidence="5">
    <location>
        <begin position="55"/>
        <end position="74"/>
    </location>
</feature>
<evidence type="ECO:0000259" key="8">
    <source>
        <dbReference type="Pfam" id="PF15864"/>
    </source>
</evidence>
<dbReference type="GO" id="GO:0016020">
    <property type="term" value="C:membrane"/>
    <property type="evidence" value="ECO:0007669"/>
    <property type="project" value="UniProtKB-SubCell"/>
</dbReference>
<accession>A0A833UMN9</accession>
<evidence type="ECO:0000256" key="3">
    <source>
        <dbReference type="ARBA" id="ARBA00022989"/>
    </source>
</evidence>
<protein>
    <recommendedName>
        <fullName evidence="11">O-antigen ligase family protein</fullName>
    </recommendedName>
</protein>
<evidence type="ECO:0000256" key="5">
    <source>
        <dbReference type="SAM" id="Phobius"/>
    </source>
</evidence>
<dbReference type="PANTHER" id="PTHR37422:SF17">
    <property type="entry name" value="O-ANTIGEN LIGASE"/>
    <property type="match status" value="1"/>
</dbReference>
<evidence type="ECO:0008006" key="11">
    <source>
        <dbReference type="Google" id="ProtNLM"/>
    </source>
</evidence>
<comment type="caution">
    <text evidence="9">The sequence shown here is derived from an EMBL/GenBank/DDBJ whole genome shotgun (WGS) entry which is preliminary data.</text>
</comment>
<dbReference type="Proteomes" id="UP000490535">
    <property type="component" value="Unassembled WGS sequence"/>
</dbReference>
<feature type="transmembrane region" description="Helical" evidence="5">
    <location>
        <begin position="357"/>
        <end position="375"/>
    </location>
</feature>
<comment type="subcellular location">
    <subcellularLocation>
        <location evidence="1">Membrane</location>
        <topology evidence="1">Multi-pass membrane protein</topology>
    </subcellularLocation>
</comment>
<dbReference type="InterPro" id="IPR031726">
    <property type="entry name" value="PglL_A"/>
</dbReference>
<feature type="transmembrane region" description="Helical" evidence="5">
    <location>
        <begin position="408"/>
        <end position="426"/>
    </location>
</feature>
<feature type="transmembrane region" description="Helical" evidence="5">
    <location>
        <begin position="111"/>
        <end position="136"/>
    </location>
</feature>
<evidence type="ECO:0000256" key="4">
    <source>
        <dbReference type="ARBA" id="ARBA00023136"/>
    </source>
</evidence>
<dbReference type="Pfam" id="PF15864">
    <property type="entry name" value="PglL_A"/>
    <property type="match status" value="1"/>
</dbReference>
<feature type="transmembrane region" description="Helical" evidence="5">
    <location>
        <begin position="327"/>
        <end position="350"/>
    </location>
</feature>
<keyword evidence="3 5" id="KW-1133">Transmembrane helix</keyword>
<keyword evidence="2 5" id="KW-0812">Transmembrane</keyword>
<sequence length="540" mass="62878">MKLLLFFAGVVFSFSFLNPIHFNPWPSFLSELICCISFLLLIIFIPIIKIPKNILIIFSFSLMPIAQFIFGQIYYFSISLISFLYIASFGLAVLLGYNLSIQKKGENAKVLMTFISYIYIFICFFSSVIAIIQWLNMPYNTEYISGMVGNRPFANLAQPNHLATLLSLEVIGCFYLYENEKLKKYFLALLILLFIFIIALTQSRTTWVFLLVFIIFLIYKGKVIRFKLTKRLLVIWSGIYISCIFTVPFFNEFLSSYFNVLQTTNVIERATTGYLRMEIWNQSLHAIKEKPLFGYGWNQTSVAQYAVIENYPGKEWFSSAHNIVLDIIIWNGLIVGGLITLYFLLIYLVCLIKNIKIETVFASLMILPVLVHSFLEYPFKYSYFLLPTGLFWGIIISEIELKPFSVRSIYFSLISIFGFLILGFIFKEFNESTDNNVAANTYEMNERVDHFELAYPVYILDEFKYRSQWFALNPCTRLNRNDLNKVGNMVSLHLTPYDLLKYAKILSYNGFQKEAFSQLKILEILYGGKYKYDDIICKNK</sequence>
<organism evidence="9 10">
    <name type="scientific">Acinetobacter bereziniae</name>
    <name type="common">Acinetobacter genomosp. 10</name>
    <dbReference type="NCBI Taxonomy" id="106648"/>
    <lineage>
        <taxon>Bacteria</taxon>
        <taxon>Pseudomonadati</taxon>
        <taxon>Pseudomonadota</taxon>
        <taxon>Gammaproteobacteria</taxon>
        <taxon>Moraxellales</taxon>
        <taxon>Moraxellaceae</taxon>
        <taxon>Acinetobacter</taxon>
    </lineage>
</organism>
<evidence type="ECO:0000259" key="7">
    <source>
        <dbReference type="Pfam" id="PF11846"/>
    </source>
</evidence>
<feature type="transmembrane region" description="Helical" evidence="5">
    <location>
        <begin position="207"/>
        <end position="225"/>
    </location>
</feature>
<feature type="transmembrane region" description="Helical" evidence="5">
    <location>
        <begin position="156"/>
        <end position="177"/>
    </location>
</feature>
<dbReference type="InterPro" id="IPR007016">
    <property type="entry name" value="O-antigen_ligase-rel_domated"/>
</dbReference>
<evidence type="ECO:0000313" key="9">
    <source>
        <dbReference type="EMBL" id="KAF1014445.1"/>
    </source>
</evidence>
<evidence type="ECO:0000313" key="10">
    <source>
        <dbReference type="Proteomes" id="UP000490535"/>
    </source>
</evidence>
<dbReference type="InterPro" id="IPR021797">
    <property type="entry name" value="Wzy_C_2"/>
</dbReference>
<gene>
    <name evidence="9" type="ORF">GAK29_04635</name>
</gene>
<name>A0A833UMN9_ACIBZ</name>
<feature type="transmembrane region" description="Helical" evidence="5">
    <location>
        <begin position="184"/>
        <end position="201"/>
    </location>
</feature>
<dbReference type="InterPro" id="IPR051533">
    <property type="entry name" value="WaaL-like"/>
</dbReference>
<dbReference type="EMBL" id="WNDP01000225">
    <property type="protein sequence ID" value="KAF1014445.1"/>
    <property type="molecule type" value="Genomic_DNA"/>
</dbReference>
<feature type="domain" description="O-antigen ligase-related" evidence="6">
    <location>
        <begin position="190"/>
        <end position="336"/>
    </location>
</feature>
<feature type="transmembrane region" description="Helical" evidence="5">
    <location>
        <begin position="80"/>
        <end position="99"/>
    </location>
</feature>
<evidence type="ECO:0000256" key="1">
    <source>
        <dbReference type="ARBA" id="ARBA00004141"/>
    </source>
</evidence>
<evidence type="ECO:0000259" key="6">
    <source>
        <dbReference type="Pfam" id="PF04932"/>
    </source>
</evidence>
<dbReference type="AlphaFoldDB" id="A0A833UMN9"/>
<proteinExistence type="predicted"/>